<dbReference type="AlphaFoldDB" id="A0A6J6NKZ3"/>
<sequence length="326" mass="33431">MRRAVFTCLLLALVGAPSALAHGRTATVALDYRLTLDAPSAALTGVHLRILDGDRALQVTADPGVAVLIRGVLREPLLRIDDTGVWANAASPTATADKVVAPGRSGWVRLSTGRTISWHEHRLQPPRVSTPGPAGRFVIPVEVSGRATTVGGSFERVARPSGVVWLLCAAMTAVGLAGLVRARRGLRDLVVVILGTGGGAAALIAVTTFAARDAPTGGVSWLQIGSGVVIGAVLVVLLLRSAGRRRVHVAGVIGAIAVAASLGSLPVFWHGNVISALPGTAARIMCLVAIVAGGIAAVLSFIGDSPTPHASQRQRANAPRLRGGRT</sequence>
<dbReference type="EMBL" id="CAEZXP010000001">
    <property type="protein sequence ID" value="CAB4685023.1"/>
    <property type="molecule type" value="Genomic_DNA"/>
</dbReference>
<protein>
    <submittedName>
        <fullName evidence="3">Unannotated protein</fullName>
    </submittedName>
</protein>
<accession>A0A6J6NKZ3</accession>
<proteinExistence type="predicted"/>
<gene>
    <name evidence="3" type="ORF">UFOPK2399_00222</name>
</gene>
<feature type="transmembrane region" description="Helical" evidence="2">
    <location>
        <begin position="189"/>
        <end position="209"/>
    </location>
</feature>
<feature type="transmembrane region" description="Helical" evidence="2">
    <location>
        <begin position="221"/>
        <end position="240"/>
    </location>
</feature>
<feature type="transmembrane region" description="Helical" evidence="2">
    <location>
        <begin position="163"/>
        <end position="182"/>
    </location>
</feature>
<evidence type="ECO:0000256" key="2">
    <source>
        <dbReference type="SAM" id="Phobius"/>
    </source>
</evidence>
<reference evidence="3" key="1">
    <citation type="submission" date="2020-05" db="EMBL/GenBank/DDBJ databases">
        <authorList>
            <person name="Chiriac C."/>
            <person name="Salcher M."/>
            <person name="Ghai R."/>
            <person name="Kavagutti S V."/>
        </authorList>
    </citation>
    <scope>NUCLEOTIDE SEQUENCE</scope>
</reference>
<keyword evidence="2" id="KW-0812">Transmembrane</keyword>
<feature type="region of interest" description="Disordered" evidence="1">
    <location>
        <begin position="306"/>
        <end position="326"/>
    </location>
</feature>
<name>A0A6J6NKZ3_9ZZZZ</name>
<feature type="transmembrane region" description="Helical" evidence="2">
    <location>
        <begin position="281"/>
        <end position="303"/>
    </location>
</feature>
<organism evidence="3">
    <name type="scientific">freshwater metagenome</name>
    <dbReference type="NCBI Taxonomy" id="449393"/>
    <lineage>
        <taxon>unclassified sequences</taxon>
        <taxon>metagenomes</taxon>
        <taxon>ecological metagenomes</taxon>
    </lineage>
</organism>
<feature type="transmembrane region" description="Helical" evidence="2">
    <location>
        <begin position="247"/>
        <end position="269"/>
    </location>
</feature>
<evidence type="ECO:0000256" key="1">
    <source>
        <dbReference type="SAM" id="MobiDB-lite"/>
    </source>
</evidence>
<keyword evidence="2" id="KW-0472">Membrane</keyword>
<evidence type="ECO:0000313" key="3">
    <source>
        <dbReference type="EMBL" id="CAB4685023.1"/>
    </source>
</evidence>
<keyword evidence="2" id="KW-1133">Transmembrane helix</keyword>